<proteinExistence type="predicted"/>
<evidence type="ECO:0000313" key="1">
    <source>
        <dbReference type="EnsemblPlants" id="AVESA.00010b.r2.4DG0741150.1.CDS"/>
    </source>
</evidence>
<reference evidence="1" key="2">
    <citation type="submission" date="2025-09" db="UniProtKB">
        <authorList>
            <consortium name="EnsemblPlants"/>
        </authorList>
    </citation>
    <scope>IDENTIFICATION</scope>
</reference>
<evidence type="ECO:0000313" key="2">
    <source>
        <dbReference type="Proteomes" id="UP001732700"/>
    </source>
</evidence>
<sequence>MKHCCSLGEVSKRVVVTPDVDYLQAVPSPGITPWDGVRYSRVDFRIHSSPSFSNEGSILNYASLRLCILRRRGKADLMDDKSEKGKEKDVSSSAPPQPHPRKGGLRFKPKVAPKKASKSVPKMEPEKEREFETVDKDLLMKLRTPQSTGALVRRSKADKNEAHVEVSFGHVNPSIARSFPTPKSYSSVKQEEVELFSRYMMSDVTTSAEKLPKQSAGPQDFTHPDYNYPPITLPLRRPSSEDTGFDEDDFGEFSSSGTQDGELTAAKELGLMDTGDMMNEPRLIFFQFPASLPLPQTESVDEAAMDTSEDVQTDGSQSEENCKKRELESIRGCMLKDLPGGLMGKILVYKSGKVKMRLGDALFDVSAGLNCAFAQDAVAINTNKKHCCRLGEVNKRAVVTPDVEYLVDSVKRID</sequence>
<dbReference type="Proteomes" id="UP001732700">
    <property type="component" value="Chromosome 4D"/>
</dbReference>
<organism evidence="1 2">
    <name type="scientific">Avena sativa</name>
    <name type="common">Oat</name>
    <dbReference type="NCBI Taxonomy" id="4498"/>
    <lineage>
        <taxon>Eukaryota</taxon>
        <taxon>Viridiplantae</taxon>
        <taxon>Streptophyta</taxon>
        <taxon>Embryophyta</taxon>
        <taxon>Tracheophyta</taxon>
        <taxon>Spermatophyta</taxon>
        <taxon>Magnoliopsida</taxon>
        <taxon>Liliopsida</taxon>
        <taxon>Poales</taxon>
        <taxon>Poaceae</taxon>
        <taxon>BOP clade</taxon>
        <taxon>Pooideae</taxon>
        <taxon>Poodae</taxon>
        <taxon>Poeae</taxon>
        <taxon>Poeae Chloroplast Group 1 (Aveneae type)</taxon>
        <taxon>Aveninae</taxon>
        <taxon>Avena</taxon>
    </lineage>
</organism>
<name>A0ACD5X590_AVESA</name>
<keyword evidence="2" id="KW-1185">Reference proteome</keyword>
<reference evidence="1" key="1">
    <citation type="submission" date="2021-05" db="EMBL/GenBank/DDBJ databases">
        <authorList>
            <person name="Scholz U."/>
            <person name="Mascher M."/>
            <person name="Fiebig A."/>
        </authorList>
    </citation>
    <scope>NUCLEOTIDE SEQUENCE [LARGE SCALE GENOMIC DNA]</scope>
</reference>
<dbReference type="EnsemblPlants" id="AVESA.00010b.r2.4DG0741150.1">
    <property type="protein sequence ID" value="AVESA.00010b.r2.4DG0741150.1.CDS"/>
    <property type="gene ID" value="AVESA.00010b.r2.4DG0741150"/>
</dbReference>
<accession>A0ACD5X590</accession>
<protein>
    <submittedName>
        <fullName evidence="1">Uncharacterized protein</fullName>
    </submittedName>
</protein>